<comment type="caution">
    <text evidence="8">The sequence shown here is derived from an EMBL/GenBank/DDBJ whole genome shotgun (WGS) entry which is preliminary data.</text>
</comment>
<dbReference type="PRINTS" id="PR00344">
    <property type="entry name" value="BCTRLSENSOR"/>
</dbReference>
<sequence>MPLLIYDSAHGTTTETYFDFTYQAYQQQGQTAGISVFAHDVTEQVLARRQVQTLNERLQATNEELRLLNQQLTHSNLDLDNFIYTASHDLRAPITNIEGLLHTLTAEMPAGQRSEEISYILELMQDSVERFKSTIEQLTDVTRLRQEQLPTATLVNIREVLLAVQLDLAPLIHDTGARITRQLTDYASVVFSPKNLRSVLYNLLSNALKYHCPHRPLQITISTRRQNEFLVLEVGDNGLGLPENSRDRLFGMFQRFHSHVEGTGIGLYMVRKMVENAGGRLEVSSQEGIGSLFSVYFRQ</sequence>
<dbReference type="CDD" id="cd00082">
    <property type="entry name" value="HisKA"/>
    <property type="match status" value="1"/>
</dbReference>
<evidence type="ECO:0000313" key="9">
    <source>
        <dbReference type="Proteomes" id="UP000284250"/>
    </source>
</evidence>
<dbReference type="SUPFAM" id="SSF47384">
    <property type="entry name" value="Homodimeric domain of signal transducing histidine kinase"/>
    <property type="match status" value="1"/>
</dbReference>
<dbReference type="SMART" id="SM00388">
    <property type="entry name" value="HisKA"/>
    <property type="match status" value="1"/>
</dbReference>
<dbReference type="InterPro" id="IPR036890">
    <property type="entry name" value="HATPase_C_sf"/>
</dbReference>
<evidence type="ECO:0000313" key="8">
    <source>
        <dbReference type="EMBL" id="RIY10831.1"/>
    </source>
</evidence>
<dbReference type="InterPro" id="IPR004358">
    <property type="entry name" value="Sig_transdc_His_kin-like_C"/>
</dbReference>
<dbReference type="RefSeq" id="WP_119655498.1">
    <property type="nucleotide sequence ID" value="NZ_JBHUOI010000025.1"/>
</dbReference>
<dbReference type="InterPro" id="IPR050351">
    <property type="entry name" value="BphY/WalK/GraS-like"/>
</dbReference>
<dbReference type="InterPro" id="IPR005467">
    <property type="entry name" value="His_kinase_dom"/>
</dbReference>
<dbReference type="Gene3D" id="1.10.287.130">
    <property type="match status" value="1"/>
</dbReference>
<gene>
    <name evidence="8" type="ORF">D0T11_09220</name>
</gene>
<dbReference type="AlphaFoldDB" id="A0A418R0A7"/>
<dbReference type="GO" id="GO:0007234">
    <property type="term" value="P:osmosensory signaling via phosphorelay pathway"/>
    <property type="evidence" value="ECO:0007669"/>
    <property type="project" value="TreeGrafter"/>
</dbReference>
<feature type="domain" description="Histidine kinase" evidence="7">
    <location>
        <begin position="85"/>
        <end position="299"/>
    </location>
</feature>
<dbReference type="EC" id="2.7.13.3" evidence="2"/>
<evidence type="ECO:0000256" key="5">
    <source>
        <dbReference type="ARBA" id="ARBA00022777"/>
    </source>
</evidence>
<name>A0A418R0A7_9BACT</name>
<reference evidence="8 9" key="2">
    <citation type="submission" date="2019-01" db="EMBL/GenBank/DDBJ databases">
        <title>Hymenobacter humicola sp. nov., isolated from soils in Antarctica.</title>
        <authorList>
            <person name="Sedlacek I."/>
            <person name="Holochova P."/>
            <person name="Kralova S."/>
            <person name="Pantucek R."/>
            <person name="Stankova E."/>
            <person name="Vrbovska V."/>
            <person name="Kristofova L."/>
            <person name="Svec P."/>
            <person name="Busse H.-J."/>
        </authorList>
    </citation>
    <scope>NUCLEOTIDE SEQUENCE [LARGE SCALE GENOMIC DNA]</scope>
    <source>
        <strain evidence="8 9">CCM 8852</strain>
    </source>
</reference>
<proteinExistence type="predicted"/>
<keyword evidence="9" id="KW-1185">Reference proteome</keyword>
<reference evidence="8 9" key="1">
    <citation type="submission" date="2018-09" db="EMBL/GenBank/DDBJ databases">
        <authorList>
            <person name="Zeman M."/>
            <person name="Pardy F."/>
        </authorList>
    </citation>
    <scope>NUCLEOTIDE SEQUENCE [LARGE SCALE GENOMIC DNA]</scope>
    <source>
        <strain evidence="8 9">CCM 8852</strain>
    </source>
</reference>
<organism evidence="8 9">
    <name type="scientific">Hymenobacter rubripertinctus</name>
    <dbReference type="NCBI Taxonomy" id="2029981"/>
    <lineage>
        <taxon>Bacteria</taxon>
        <taxon>Pseudomonadati</taxon>
        <taxon>Bacteroidota</taxon>
        <taxon>Cytophagia</taxon>
        <taxon>Cytophagales</taxon>
        <taxon>Hymenobacteraceae</taxon>
        <taxon>Hymenobacter</taxon>
    </lineage>
</organism>
<dbReference type="InterPro" id="IPR036097">
    <property type="entry name" value="HisK_dim/P_sf"/>
</dbReference>
<dbReference type="Proteomes" id="UP000284250">
    <property type="component" value="Unassembled WGS sequence"/>
</dbReference>
<dbReference type="EMBL" id="QYCN01000011">
    <property type="protein sequence ID" value="RIY10831.1"/>
    <property type="molecule type" value="Genomic_DNA"/>
</dbReference>
<dbReference type="Gene3D" id="3.30.565.10">
    <property type="entry name" value="Histidine kinase-like ATPase, C-terminal domain"/>
    <property type="match status" value="1"/>
</dbReference>
<keyword evidence="6" id="KW-0175">Coiled coil</keyword>
<dbReference type="SMART" id="SM00387">
    <property type="entry name" value="HATPase_c"/>
    <property type="match status" value="1"/>
</dbReference>
<dbReference type="PANTHER" id="PTHR42878">
    <property type="entry name" value="TWO-COMPONENT HISTIDINE KINASE"/>
    <property type="match status" value="1"/>
</dbReference>
<dbReference type="PANTHER" id="PTHR42878:SF15">
    <property type="entry name" value="BACTERIOPHYTOCHROME"/>
    <property type="match status" value="1"/>
</dbReference>
<dbReference type="OrthoDB" id="9766459at2"/>
<dbReference type="InterPro" id="IPR003594">
    <property type="entry name" value="HATPase_dom"/>
</dbReference>
<dbReference type="GO" id="GO:0030295">
    <property type="term" value="F:protein kinase activator activity"/>
    <property type="evidence" value="ECO:0007669"/>
    <property type="project" value="TreeGrafter"/>
</dbReference>
<keyword evidence="4" id="KW-0808">Transferase</keyword>
<keyword evidence="3" id="KW-0597">Phosphoprotein</keyword>
<evidence type="ECO:0000256" key="4">
    <source>
        <dbReference type="ARBA" id="ARBA00022679"/>
    </source>
</evidence>
<protein>
    <recommendedName>
        <fullName evidence="2">histidine kinase</fullName>
        <ecNumber evidence="2">2.7.13.3</ecNumber>
    </recommendedName>
</protein>
<feature type="coiled-coil region" evidence="6">
    <location>
        <begin position="44"/>
        <end position="75"/>
    </location>
</feature>
<keyword evidence="5 8" id="KW-0418">Kinase</keyword>
<dbReference type="PROSITE" id="PS50109">
    <property type="entry name" value="HIS_KIN"/>
    <property type="match status" value="1"/>
</dbReference>
<dbReference type="Pfam" id="PF00512">
    <property type="entry name" value="HisKA"/>
    <property type="match status" value="1"/>
</dbReference>
<evidence type="ECO:0000259" key="7">
    <source>
        <dbReference type="PROSITE" id="PS50109"/>
    </source>
</evidence>
<dbReference type="GO" id="GO:0000155">
    <property type="term" value="F:phosphorelay sensor kinase activity"/>
    <property type="evidence" value="ECO:0007669"/>
    <property type="project" value="InterPro"/>
</dbReference>
<dbReference type="SUPFAM" id="SSF55874">
    <property type="entry name" value="ATPase domain of HSP90 chaperone/DNA topoisomerase II/histidine kinase"/>
    <property type="match status" value="1"/>
</dbReference>
<evidence type="ECO:0000256" key="2">
    <source>
        <dbReference type="ARBA" id="ARBA00012438"/>
    </source>
</evidence>
<comment type="catalytic activity">
    <reaction evidence="1">
        <text>ATP + protein L-histidine = ADP + protein N-phospho-L-histidine.</text>
        <dbReference type="EC" id="2.7.13.3"/>
    </reaction>
</comment>
<evidence type="ECO:0000256" key="6">
    <source>
        <dbReference type="SAM" id="Coils"/>
    </source>
</evidence>
<dbReference type="Gene3D" id="3.30.450.20">
    <property type="entry name" value="PAS domain"/>
    <property type="match status" value="1"/>
</dbReference>
<dbReference type="InterPro" id="IPR003661">
    <property type="entry name" value="HisK_dim/P_dom"/>
</dbReference>
<accession>A0A418R0A7</accession>
<dbReference type="Pfam" id="PF02518">
    <property type="entry name" value="HATPase_c"/>
    <property type="match status" value="1"/>
</dbReference>
<evidence type="ECO:0000256" key="1">
    <source>
        <dbReference type="ARBA" id="ARBA00000085"/>
    </source>
</evidence>
<evidence type="ECO:0000256" key="3">
    <source>
        <dbReference type="ARBA" id="ARBA00022553"/>
    </source>
</evidence>
<dbReference type="GO" id="GO:0000156">
    <property type="term" value="F:phosphorelay response regulator activity"/>
    <property type="evidence" value="ECO:0007669"/>
    <property type="project" value="TreeGrafter"/>
</dbReference>